<dbReference type="EMBL" id="JAPFFM010000020">
    <property type="protein sequence ID" value="KAJ6682559.1"/>
    <property type="molecule type" value="Genomic_DNA"/>
</dbReference>
<proteinExistence type="predicted"/>
<keyword evidence="2" id="KW-1185">Reference proteome</keyword>
<reference evidence="1" key="1">
    <citation type="submission" date="2022-11" db="EMBL/GenBank/DDBJ databases">
        <authorList>
            <person name="Hyden B.L."/>
            <person name="Feng K."/>
            <person name="Yates T."/>
            <person name="Jawdy S."/>
            <person name="Smart L.B."/>
            <person name="Muchero W."/>
        </authorList>
    </citation>
    <scope>NUCLEOTIDE SEQUENCE</scope>
    <source>
        <tissue evidence="1">Shoot tip</tissue>
    </source>
</reference>
<protein>
    <submittedName>
        <fullName evidence="1">Uncharacterized protein</fullName>
    </submittedName>
</protein>
<comment type="caution">
    <text evidence="1">The sequence shown here is derived from an EMBL/GenBank/DDBJ whole genome shotgun (WGS) entry which is preliminary data.</text>
</comment>
<reference evidence="1" key="2">
    <citation type="journal article" date="2023" name="Int. J. Mol. Sci.">
        <title>De Novo Assembly and Annotation of 11 Diverse Shrub Willow (Salix) Genomes Reveals Novel Gene Organization in Sex-Linked Regions.</title>
        <authorList>
            <person name="Hyden B."/>
            <person name="Feng K."/>
            <person name="Yates T.B."/>
            <person name="Jawdy S."/>
            <person name="Cereghino C."/>
            <person name="Smart L.B."/>
            <person name="Muchero W."/>
        </authorList>
    </citation>
    <scope>NUCLEOTIDE SEQUENCE</scope>
    <source>
        <tissue evidence="1">Shoot tip</tissue>
    </source>
</reference>
<dbReference type="Proteomes" id="UP001151752">
    <property type="component" value="Chromosome 5"/>
</dbReference>
<sequence length="79" mass="8983">MCVKISVSDTRLISFTGSCGDFLSQPPKLFCCQLSSSTLCYCCLCIYAKSLLSCFFHHKFKENEFYINSVCNLWKDGDL</sequence>
<name>A0A9Q0P790_9ROSI</name>
<gene>
    <name evidence="1" type="ORF">OIU74_020735</name>
</gene>
<organism evidence="1 2">
    <name type="scientific">Salix koriyanagi</name>
    <dbReference type="NCBI Taxonomy" id="2511006"/>
    <lineage>
        <taxon>Eukaryota</taxon>
        <taxon>Viridiplantae</taxon>
        <taxon>Streptophyta</taxon>
        <taxon>Embryophyta</taxon>
        <taxon>Tracheophyta</taxon>
        <taxon>Spermatophyta</taxon>
        <taxon>Magnoliopsida</taxon>
        <taxon>eudicotyledons</taxon>
        <taxon>Gunneridae</taxon>
        <taxon>Pentapetalae</taxon>
        <taxon>rosids</taxon>
        <taxon>fabids</taxon>
        <taxon>Malpighiales</taxon>
        <taxon>Salicaceae</taxon>
        <taxon>Saliceae</taxon>
        <taxon>Salix</taxon>
    </lineage>
</organism>
<evidence type="ECO:0000313" key="2">
    <source>
        <dbReference type="Proteomes" id="UP001151752"/>
    </source>
</evidence>
<accession>A0A9Q0P790</accession>
<evidence type="ECO:0000313" key="1">
    <source>
        <dbReference type="EMBL" id="KAJ6682559.1"/>
    </source>
</evidence>
<dbReference type="AlphaFoldDB" id="A0A9Q0P790"/>